<keyword evidence="4 13" id="KW-0138">CF(0)</keyword>
<accession>A0A1G1WBT8</accession>
<evidence type="ECO:0000256" key="12">
    <source>
        <dbReference type="ARBA" id="ARBA00037847"/>
    </source>
</evidence>
<sequence>MEILKDFGVQPILLAAQIINFIILLLVLKRFLYKPIIKVLEERKRRIETSINQSEEIQKRFDESAKKQEEILDKAREEAKNIIENAKEESNILSEQIKTENKQSIENAMKRTQDSLELEKQKMVADAHNQIVTMVASLTEKVVPKTLKEADKEKLIQEAIKEIENEN</sequence>
<evidence type="ECO:0000313" key="17">
    <source>
        <dbReference type="Proteomes" id="UP000178162"/>
    </source>
</evidence>
<keyword evidence="10 13" id="KW-0066">ATP synthesis</keyword>
<dbReference type="PANTHER" id="PTHR33445">
    <property type="entry name" value="ATP SYNTHASE SUBUNIT B', CHLOROPLASTIC"/>
    <property type="match status" value="1"/>
</dbReference>
<keyword evidence="7 13" id="KW-1133">Transmembrane helix</keyword>
<evidence type="ECO:0000256" key="8">
    <source>
        <dbReference type="ARBA" id="ARBA00023065"/>
    </source>
</evidence>
<dbReference type="HAMAP" id="MF_01398">
    <property type="entry name" value="ATP_synth_b_bprime"/>
    <property type="match status" value="1"/>
</dbReference>
<feature type="coiled-coil region" evidence="15">
    <location>
        <begin position="37"/>
        <end position="122"/>
    </location>
</feature>
<dbReference type="STRING" id="1802595.A2134_00535"/>
<evidence type="ECO:0000256" key="4">
    <source>
        <dbReference type="ARBA" id="ARBA00022547"/>
    </source>
</evidence>
<dbReference type="GO" id="GO:0046961">
    <property type="term" value="F:proton-transporting ATPase activity, rotational mechanism"/>
    <property type="evidence" value="ECO:0007669"/>
    <property type="project" value="TreeGrafter"/>
</dbReference>
<dbReference type="EMBL" id="MHCR01000023">
    <property type="protein sequence ID" value="OGY25143.1"/>
    <property type="molecule type" value="Genomic_DNA"/>
</dbReference>
<evidence type="ECO:0000256" key="13">
    <source>
        <dbReference type="HAMAP-Rule" id="MF_01398"/>
    </source>
</evidence>
<keyword evidence="8 13" id="KW-0406">Ion transport</keyword>
<evidence type="ECO:0000256" key="2">
    <source>
        <dbReference type="ARBA" id="ARBA00022448"/>
    </source>
</evidence>
<feature type="transmembrane region" description="Helical" evidence="13">
    <location>
        <begin position="12"/>
        <end position="28"/>
    </location>
</feature>
<dbReference type="Pfam" id="PF00430">
    <property type="entry name" value="ATP-synt_B"/>
    <property type="match status" value="1"/>
</dbReference>
<evidence type="ECO:0000256" key="3">
    <source>
        <dbReference type="ARBA" id="ARBA00022475"/>
    </source>
</evidence>
<dbReference type="InterPro" id="IPR050059">
    <property type="entry name" value="ATP_synthase_B_chain"/>
</dbReference>
<dbReference type="InterPro" id="IPR002146">
    <property type="entry name" value="ATP_synth_b/b'su_bac/chlpt"/>
</dbReference>
<keyword evidence="9 13" id="KW-0472">Membrane</keyword>
<keyword evidence="5 13" id="KW-0812">Transmembrane</keyword>
<comment type="caution">
    <text evidence="16">The sequence shown here is derived from an EMBL/GenBank/DDBJ whole genome shotgun (WGS) entry which is preliminary data.</text>
</comment>
<dbReference type="GO" id="GO:0012505">
    <property type="term" value="C:endomembrane system"/>
    <property type="evidence" value="ECO:0007669"/>
    <property type="project" value="UniProtKB-SubCell"/>
</dbReference>
<dbReference type="InterPro" id="IPR028987">
    <property type="entry name" value="ATP_synth_B-like_membr_sf"/>
</dbReference>
<dbReference type="Proteomes" id="UP000178162">
    <property type="component" value="Unassembled WGS sequence"/>
</dbReference>
<evidence type="ECO:0000256" key="7">
    <source>
        <dbReference type="ARBA" id="ARBA00022989"/>
    </source>
</evidence>
<comment type="subunit">
    <text evidence="13">F-type ATPases have 2 components, F(1) - the catalytic core - and F(0) - the membrane proton channel. F(1) has five subunits: alpha(3), beta(3), gamma(1), delta(1), epsilon(1). F(0) has three main subunits: a(1), b(2) and c(10-14). The alpha and beta chains form an alternating ring which encloses part of the gamma chain. F(1) is attached to F(0) by a central stalk formed by the gamma and epsilon chains, while a peripheral stalk is formed by the delta and b chains.</text>
</comment>
<dbReference type="PANTHER" id="PTHR33445:SF1">
    <property type="entry name" value="ATP SYNTHASE SUBUNIT B"/>
    <property type="match status" value="1"/>
</dbReference>
<keyword evidence="15" id="KW-0175">Coiled coil</keyword>
<dbReference type="NCBIfam" id="TIGR01144">
    <property type="entry name" value="ATP_synt_b"/>
    <property type="match status" value="1"/>
</dbReference>
<organism evidence="16 17">
    <name type="scientific">Candidatus Woykebacteria bacterium RBG_16_39_9b</name>
    <dbReference type="NCBI Taxonomy" id="1802595"/>
    <lineage>
        <taxon>Bacteria</taxon>
        <taxon>Candidatus Woykeibacteriota</taxon>
    </lineage>
</organism>
<dbReference type="CDD" id="cd06503">
    <property type="entry name" value="ATP-synt_Fo_b"/>
    <property type="match status" value="1"/>
</dbReference>
<evidence type="ECO:0000256" key="6">
    <source>
        <dbReference type="ARBA" id="ARBA00022781"/>
    </source>
</evidence>
<evidence type="ECO:0000256" key="14">
    <source>
        <dbReference type="RuleBase" id="RU003848"/>
    </source>
</evidence>
<evidence type="ECO:0000256" key="5">
    <source>
        <dbReference type="ARBA" id="ARBA00022692"/>
    </source>
</evidence>
<comment type="similarity">
    <text evidence="1 13 14">Belongs to the ATPase B chain family.</text>
</comment>
<reference evidence="16 17" key="1">
    <citation type="journal article" date="2016" name="Nat. Commun.">
        <title>Thousands of microbial genomes shed light on interconnected biogeochemical processes in an aquifer system.</title>
        <authorList>
            <person name="Anantharaman K."/>
            <person name="Brown C.T."/>
            <person name="Hug L.A."/>
            <person name="Sharon I."/>
            <person name="Castelle C.J."/>
            <person name="Probst A.J."/>
            <person name="Thomas B.C."/>
            <person name="Singh A."/>
            <person name="Wilkins M.J."/>
            <person name="Karaoz U."/>
            <person name="Brodie E.L."/>
            <person name="Williams K.H."/>
            <person name="Hubbard S.S."/>
            <person name="Banfield J.F."/>
        </authorList>
    </citation>
    <scope>NUCLEOTIDE SEQUENCE [LARGE SCALE GENOMIC DNA]</scope>
</reference>
<dbReference type="InterPro" id="IPR005864">
    <property type="entry name" value="ATP_synth_F0_bsu_bac"/>
</dbReference>
<evidence type="ECO:0000256" key="15">
    <source>
        <dbReference type="SAM" id="Coils"/>
    </source>
</evidence>
<evidence type="ECO:0000313" key="16">
    <source>
        <dbReference type="EMBL" id="OGY25143.1"/>
    </source>
</evidence>
<evidence type="ECO:0000256" key="9">
    <source>
        <dbReference type="ARBA" id="ARBA00023136"/>
    </source>
</evidence>
<dbReference type="SUPFAM" id="SSF81573">
    <property type="entry name" value="F1F0 ATP synthase subunit B, membrane domain"/>
    <property type="match status" value="1"/>
</dbReference>
<comment type="function">
    <text evidence="13">Component of the F(0) channel, it forms part of the peripheral stalk, linking F(1) to F(0).</text>
</comment>
<protein>
    <recommendedName>
        <fullName evidence="13">ATP synthase subunit b</fullName>
    </recommendedName>
    <alternativeName>
        <fullName evidence="13">ATP synthase F(0) sector subunit b</fullName>
    </alternativeName>
    <alternativeName>
        <fullName evidence="13">ATPase subunit I</fullName>
    </alternativeName>
    <alternativeName>
        <fullName evidence="13">F-type ATPase subunit b</fullName>
        <shortName evidence="13">F-ATPase subunit b</shortName>
    </alternativeName>
</protein>
<name>A0A1G1WBT8_9BACT</name>
<evidence type="ECO:0000256" key="10">
    <source>
        <dbReference type="ARBA" id="ARBA00023310"/>
    </source>
</evidence>
<keyword evidence="2 13" id="KW-0813">Transport</keyword>
<keyword evidence="3 13" id="KW-1003">Cell membrane</keyword>
<evidence type="ECO:0000256" key="1">
    <source>
        <dbReference type="ARBA" id="ARBA00005513"/>
    </source>
</evidence>
<dbReference type="Gene3D" id="6.10.250.1580">
    <property type="match status" value="1"/>
</dbReference>
<dbReference type="GO" id="GO:0005886">
    <property type="term" value="C:plasma membrane"/>
    <property type="evidence" value="ECO:0007669"/>
    <property type="project" value="UniProtKB-SubCell"/>
</dbReference>
<comment type="subcellular location">
    <subcellularLocation>
        <location evidence="13">Cell membrane</location>
        <topology evidence="13">Single-pass membrane protein</topology>
    </subcellularLocation>
    <subcellularLocation>
        <location evidence="12">Endomembrane system</location>
        <topology evidence="12">Single-pass membrane protein</topology>
    </subcellularLocation>
</comment>
<comment type="function">
    <text evidence="11 13">F(1)F(0) ATP synthase produces ATP from ADP in the presence of a proton or sodium gradient. F-type ATPases consist of two structural domains, F(1) containing the extramembraneous catalytic core and F(0) containing the membrane proton channel, linked together by a central stalk and a peripheral stalk. During catalysis, ATP synthesis in the catalytic domain of F(1) is coupled via a rotary mechanism of the central stalk subunits to proton translocation.</text>
</comment>
<proteinExistence type="inferred from homology"/>
<dbReference type="AlphaFoldDB" id="A0A1G1WBT8"/>
<dbReference type="GO" id="GO:0046933">
    <property type="term" value="F:proton-transporting ATP synthase activity, rotational mechanism"/>
    <property type="evidence" value="ECO:0007669"/>
    <property type="project" value="UniProtKB-UniRule"/>
</dbReference>
<keyword evidence="6 13" id="KW-0375">Hydrogen ion transport</keyword>
<evidence type="ECO:0000256" key="11">
    <source>
        <dbReference type="ARBA" id="ARBA00025198"/>
    </source>
</evidence>
<gene>
    <name evidence="13" type="primary">atpF</name>
    <name evidence="16" type="ORF">A2134_00535</name>
</gene>
<dbReference type="GO" id="GO:0045259">
    <property type="term" value="C:proton-transporting ATP synthase complex"/>
    <property type="evidence" value="ECO:0007669"/>
    <property type="project" value="UniProtKB-KW"/>
</dbReference>